<dbReference type="PANTHER" id="PTHR30405:SF11">
    <property type="entry name" value="RNA-GUIDED DNA ENDONUCLEASE RV2885C-RELATED"/>
    <property type="match status" value="1"/>
</dbReference>
<reference evidence="9" key="1">
    <citation type="journal article" date="2024" name="Int. J. Syst. Evol. Microbiol.">
        <title>Methylomarinovum tepidoasis sp. nov., a moderately thermophilic methanotroph of the family Methylothermaceae isolated from a deep-sea hydrothermal field.</title>
        <authorList>
            <person name="Hirayama H."/>
            <person name="Takaki Y."/>
            <person name="Abe M."/>
            <person name="Miyazaki M."/>
            <person name="Uematsu K."/>
            <person name="Matsui Y."/>
            <person name="Takai K."/>
        </authorList>
    </citation>
    <scope>NUCLEOTIDE SEQUENCE [LARGE SCALE GENOMIC DNA]</scope>
    <source>
        <strain evidence="9">IN45</strain>
        <plasmid evidence="9">IN45P</plasmid>
    </source>
</reference>
<geneLocation type="plasmid" evidence="8 9">
    <name>IN45P</name>
</geneLocation>
<comment type="similarity">
    <text evidence="1">In the C-terminal section; belongs to the transposase 35 family.</text>
</comment>
<evidence type="ECO:0000256" key="4">
    <source>
        <dbReference type="ARBA" id="ARBA00023125"/>
    </source>
</evidence>
<keyword evidence="4" id="KW-0238">DNA-binding</keyword>
<feature type="domain" description="Probable transposase IS891/IS1136/IS1341" evidence="6">
    <location>
        <begin position="163"/>
        <end position="270"/>
    </location>
</feature>
<gene>
    <name evidence="8" type="ORF">MIN45_PP05</name>
</gene>
<proteinExistence type="inferred from homology"/>
<comment type="similarity">
    <text evidence="2">In the N-terminal section; belongs to the transposase 2 family.</text>
</comment>
<dbReference type="Pfam" id="PF07282">
    <property type="entry name" value="Cas12f1-like_TNB"/>
    <property type="match status" value="1"/>
</dbReference>
<keyword evidence="5" id="KW-0233">DNA recombination</keyword>
<keyword evidence="8" id="KW-0614">Plasmid</keyword>
<keyword evidence="9" id="KW-1185">Reference proteome</keyword>
<dbReference type="PANTHER" id="PTHR30405">
    <property type="entry name" value="TRANSPOSASE"/>
    <property type="match status" value="1"/>
</dbReference>
<dbReference type="GO" id="GO:0006310">
    <property type="term" value="P:DNA recombination"/>
    <property type="evidence" value="ECO:0007669"/>
    <property type="project" value="UniProtKB-KW"/>
</dbReference>
<dbReference type="NCBIfam" id="NF040570">
    <property type="entry name" value="guided_TnpB"/>
    <property type="match status" value="1"/>
</dbReference>
<dbReference type="EMBL" id="AP024719">
    <property type="protein sequence ID" value="BCX89992.1"/>
    <property type="molecule type" value="Genomic_DNA"/>
</dbReference>
<dbReference type="RefSeq" id="WP_286294216.1">
    <property type="nucleotide sequence ID" value="NZ_AP024719.1"/>
</dbReference>
<dbReference type="InterPro" id="IPR010095">
    <property type="entry name" value="Cas12f1-like_TNB"/>
</dbReference>
<dbReference type="InterPro" id="IPR001959">
    <property type="entry name" value="Transposase"/>
</dbReference>
<evidence type="ECO:0000256" key="2">
    <source>
        <dbReference type="ARBA" id="ARBA00011044"/>
    </source>
</evidence>
<evidence type="ECO:0000256" key="5">
    <source>
        <dbReference type="ARBA" id="ARBA00023172"/>
    </source>
</evidence>
<dbReference type="InterPro" id="IPR051399">
    <property type="entry name" value="RNA-guided_DNA_endo/Transpos"/>
</dbReference>
<dbReference type="Pfam" id="PF01385">
    <property type="entry name" value="OrfB_IS605"/>
    <property type="match status" value="1"/>
</dbReference>
<evidence type="ECO:0000313" key="8">
    <source>
        <dbReference type="EMBL" id="BCX89992.1"/>
    </source>
</evidence>
<dbReference type="GO" id="GO:0032196">
    <property type="term" value="P:transposition"/>
    <property type="evidence" value="ECO:0007669"/>
    <property type="project" value="UniProtKB-KW"/>
</dbReference>
<evidence type="ECO:0000259" key="6">
    <source>
        <dbReference type="Pfam" id="PF01385"/>
    </source>
</evidence>
<dbReference type="AlphaFoldDB" id="A0AAU9CQR9"/>
<sequence length="380" mass="42767">MSLRTASIKLEITPDQGKRLADLQAAFSKACNLLVPYVCGHRVWNRVALHNLTYDLLRRQTPLGSQMCCNTIWSVCQAYRSQKKRGRIRKDGPVPRLHFDRASVHFDKRTYTLAGETLSLYTLQGRIRVRMRLGEHQRRLLDQGTPKEAELVCRKGQWYFNLVVELEDPDPVTAGPVMGVDVGENNLAATSTGKVFGGGRLRHRQDQHLTLIRRLQKAKSNGSRSAAQRLRQVSGKAGRRNSCVNHQISKAIVAEAQRTQTAVIVLEDLTHIRDRIKAGKRVRARLHRWPFRQLQKQIEYKAADVGIRVIYVDPAHTSQTCSECGCLGRRVKHLFECECGFRAHADCNAARNLARIGGSTLPPRAAVNTPNVPMGSHTIH</sequence>
<name>A0AAU9CQR9_9GAMM</name>
<evidence type="ECO:0000256" key="3">
    <source>
        <dbReference type="ARBA" id="ARBA00022578"/>
    </source>
</evidence>
<feature type="domain" description="Cas12f1-like TNB" evidence="7">
    <location>
        <begin position="291"/>
        <end position="353"/>
    </location>
</feature>
<protein>
    <submittedName>
        <fullName evidence="8">Transposase</fullName>
    </submittedName>
</protein>
<dbReference type="KEGG" id="meiy:MIN45_PP05"/>
<evidence type="ECO:0000259" key="7">
    <source>
        <dbReference type="Pfam" id="PF07282"/>
    </source>
</evidence>
<evidence type="ECO:0000256" key="1">
    <source>
        <dbReference type="ARBA" id="ARBA00008761"/>
    </source>
</evidence>
<keyword evidence="3" id="KW-0815">Transposition</keyword>
<dbReference type="NCBIfam" id="TIGR01766">
    <property type="entry name" value="IS200/IS605 family accessory protein TnpB-like domain"/>
    <property type="match status" value="1"/>
</dbReference>
<dbReference type="Proteomes" id="UP001321450">
    <property type="component" value="Plasmid IN45P"/>
</dbReference>
<organism evidence="8 9">
    <name type="scientific">Methylomarinovum tepidoasis</name>
    <dbReference type="NCBI Taxonomy" id="2840183"/>
    <lineage>
        <taxon>Bacteria</taxon>
        <taxon>Pseudomonadati</taxon>
        <taxon>Pseudomonadota</taxon>
        <taxon>Gammaproteobacteria</taxon>
        <taxon>Methylococcales</taxon>
        <taxon>Methylothermaceae</taxon>
        <taxon>Methylomarinovum</taxon>
    </lineage>
</organism>
<accession>A0AAU9CQR9</accession>
<evidence type="ECO:0000313" key="9">
    <source>
        <dbReference type="Proteomes" id="UP001321450"/>
    </source>
</evidence>
<dbReference type="GO" id="GO:0003677">
    <property type="term" value="F:DNA binding"/>
    <property type="evidence" value="ECO:0007669"/>
    <property type="project" value="UniProtKB-KW"/>
</dbReference>